<comment type="function">
    <text evidence="3">Catalyzes the oxidation of methanethiol, an organosulfur compound known to be produced in substantial amounts by gut bacteria. Selenium-binding protein which may be involved in the sensing of reactive xenobiotics in the cytoplasm. May be involved in intra-Golgi protein transport.</text>
</comment>
<accession>A0A8C9G1W4</accession>
<dbReference type="GO" id="GO:0016020">
    <property type="term" value="C:membrane"/>
    <property type="evidence" value="ECO:0007669"/>
    <property type="project" value="UniProtKB-SubCell"/>
</dbReference>
<evidence type="ECO:0000313" key="4">
    <source>
        <dbReference type="Ensembl" id="ENSPSTP00000024481.1"/>
    </source>
</evidence>
<comment type="catalytic activity">
    <reaction evidence="3">
        <text>methanethiol + O2 + H2O = hydrogen sulfide + formaldehyde + H2O2 + H(+)</text>
        <dbReference type="Rhea" id="RHEA:11812"/>
        <dbReference type="ChEBI" id="CHEBI:15377"/>
        <dbReference type="ChEBI" id="CHEBI:15378"/>
        <dbReference type="ChEBI" id="CHEBI:15379"/>
        <dbReference type="ChEBI" id="CHEBI:16007"/>
        <dbReference type="ChEBI" id="CHEBI:16240"/>
        <dbReference type="ChEBI" id="CHEBI:16842"/>
        <dbReference type="ChEBI" id="CHEBI:29919"/>
        <dbReference type="EC" id="1.8.3.4"/>
    </reaction>
</comment>
<reference evidence="4" key="1">
    <citation type="submission" date="2025-08" db="UniProtKB">
        <authorList>
            <consortium name="Ensembl"/>
        </authorList>
    </citation>
    <scope>IDENTIFICATION</scope>
</reference>
<comment type="similarity">
    <text evidence="1 3">Belongs to the selenium-binding protein family.</text>
</comment>
<keyword evidence="3" id="KW-0007">Acetylation</keyword>
<keyword evidence="5" id="KW-1185">Reference proteome</keyword>
<dbReference type="PANTHER" id="PTHR23300">
    <property type="entry name" value="METHANETHIOL OXIDASE"/>
    <property type="match status" value="1"/>
</dbReference>
<evidence type="ECO:0000256" key="1">
    <source>
        <dbReference type="ARBA" id="ARBA00005606"/>
    </source>
</evidence>
<comment type="subcellular location">
    <subcellularLocation>
        <location evidence="3">Nucleus</location>
    </subcellularLocation>
    <subcellularLocation>
        <location evidence="3">Cytoplasm</location>
        <location evidence="3">Cytosol</location>
    </subcellularLocation>
    <subcellularLocation>
        <location evidence="3">Membrane</location>
        <topology evidence="3">Peripheral membrane protein</topology>
    </subcellularLocation>
    <text evidence="3">May associate with Golgi membrane. May associate with the membrane of autophagosomes.</text>
</comment>
<keyword evidence="3" id="KW-0813">Transport</keyword>
<keyword evidence="3" id="KW-0963">Cytoplasm</keyword>
<dbReference type="InterPro" id="IPR008826">
    <property type="entry name" value="Se-bd"/>
</dbReference>
<dbReference type="GO" id="GO:0008430">
    <property type="term" value="F:selenium binding"/>
    <property type="evidence" value="ECO:0007669"/>
    <property type="project" value="UniProtKB-UniRule"/>
</dbReference>
<keyword evidence="2 3" id="KW-0711">Selenium</keyword>
<evidence type="ECO:0000256" key="3">
    <source>
        <dbReference type="RuleBase" id="RU369071"/>
    </source>
</evidence>
<comment type="pathway">
    <text evidence="3">Organosulfur degradation.</text>
</comment>
<dbReference type="PANTHER" id="PTHR23300:SF0">
    <property type="entry name" value="METHANETHIOL OXIDASE"/>
    <property type="match status" value="1"/>
</dbReference>
<dbReference type="Ensembl" id="ENSPSTT00000025761.1">
    <property type="protein sequence ID" value="ENSPSTP00000024481.1"/>
    <property type="gene ID" value="ENSPSTG00000018063.1"/>
</dbReference>
<evidence type="ECO:0000256" key="2">
    <source>
        <dbReference type="ARBA" id="ARBA00023266"/>
    </source>
</evidence>
<dbReference type="GO" id="GO:0005634">
    <property type="term" value="C:nucleus"/>
    <property type="evidence" value="ECO:0007669"/>
    <property type="project" value="UniProtKB-SubCell"/>
</dbReference>
<dbReference type="GO" id="GO:0005829">
    <property type="term" value="C:cytosol"/>
    <property type="evidence" value="ECO:0007669"/>
    <property type="project" value="UniProtKB-SubCell"/>
</dbReference>
<dbReference type="AlphaFoldDB" id="A0A8C9G1W4"/>
<keyword evidence="3" id="KW-0653">Protein transport</keyword>
<protein>
    <recommendedName>
        <fullName evidence="3">Methanethiol oxidase</fullName>
        <shortName evidence="3">MTO</shortName>
        <ecNumber evidence="3">1.8.3.4</ecNumber>
    </recommendedName>
    <alternativeName>
        <fullName evidence="3">Selenium-binding protein 1</fullName>
    </alternativeName>
</protein>
<proteinExistence type="inferred from homology"/>
<dbReference type="EC" id="1.8.3.4" evidence="3"/>
<reference evidence="4" key="2">
    <citation type="submission" date="2025-09" db="UniProtKB">
        <authorList>
            <consortium name="Ensembl"/>
        </authorList>
    </citation>
    <scope>IDENTIFICATION</scope>
</reference>
<dbReference type="GO" id="GO:0018549">
    <property type="term" value="F:methanethiol oxidase activity"/>
    <property type="evidence" value="ECO:0007669"/>
    <property type="project" value="UniProtKB-UniRule"/>
</dbReference>
<keyword evidence="3" id="KW-0472">Membrane</keyword>
<sequence>MSRAPQSDSVACAGGKDLHGTADFSSRLLGSKAETSHSTGLAPPNAWERLLLPWQLARCPPPLCRVYKAPQSPATTHPLQQGRQQISMYLAPREEVAYVTCTYRETGIDQPDFLATIDLNPRSPYYCQVIHRLPMPNLKDELHCSGWSAGNTGSICFDNITTKKNKLILPGLISSRIYVVDVGTQCRAPTVCKVCGSQTSFWEGVGNWCFCGSTEGRRFSPFLLLPLPWF</sequence>
<dbReference type="GO" id="GO:0015031">
    <property type="term" value="P:protein transport"/>
    <property type="evidence" value="ECO:0007669"/>
    <property type="project" value="UniProtKB-UniRule"/>
</dbReference>
<name>A0A8C9G1W4_PAVCR</name>
<keyword evidence="3" id="KW-0539">Nucleus</keyword>
<keyword evidence="3" id="KW-0560">Oxidoreductase</keyword>
<dbReference type="Pfam" id="PF05694">
    <property type="entry name" value="SBP56"/>
    <property type="match status" value="1"/>
</dbReference>
<dbReference type="Proteomes" id="UP000694428">
    <property type="component" value="Unplaced"/>
</dbReference>
<evidence type="ECO:0000313" key="5">
    <source>
        <dbReference type="Proteomes" id="UP000694428"/>
    </source>
</evidence>
<organism evidence="4 5">
    <name type="scientific">Pavo cristatus</name>
    <name type="common">Indian peafowl</name>
    <name type="synonym">Blue peafowl</name>
    <dbReference type="NCBI Taxonomy" id="9049"/>
    <lineage>
        <taxon>Eukaryota</taxon>
        <taxon>Metazoa</taxon>
        <taxon>Chordata</taxon>
        <taxon>Craniata</taxon>
        <taxon>Vertebrata</taxon>
        <taxon>Euteleostomi</taxon>
        <taxon>Archelosauria</taxon>
        <taxon>Archosauria</taxon>
        <taxon>Dinosauria</taxon>
        <taxon>Saurischia</taxon>
        <taxon>Theropoda</taxon>
        <taxon>Coelurosauria</taxon>
        <taxon>Aves</taxon>
        <taxon>Neognathae</taxon>
        <taxon>Galloanserae</taxon>
        <taxon>Galliformes</taxon>
        <taxon>Phasianidae</taxon>
        <taxon>Phasianinae</taxon>
        <taxon>Pavo</taxon>
    </lineage>
</organism>